<dbReference type="EMBL" id="JBJJXI010000122">
    <property type="protein sequence ID" value="KAL3389745.1"/>
    <property type="molecule type" value="Genomic_DNA"/>
</dbReference>
<gene>
    <name evidence="2" type="ORF">TKK_015108</name>
</gene>
<organism evidence="2 3">
    <name type="scientific">Trichogramma kaykai</name>
    <dbReference type="NCBI Taxonomy" id="54128"/>
    <lineage>
        <taxon>Eukaryota</taxon>
        <taxon>Metazoa</taxon>
        <taxon>Ecdysozoa</taxon>
        <taxon>Arthropoda</taxon>
        <taxon>Hexapoda</taxon>
        <taxon>Insecta</taxon>
        <taxon>Pterygota</taxon>
        <taxon>Neoptera</taxon>
        <taxon>Endopterygota</taxon>
        <taxon>Hymenoptera</taxon>
        <taxon>Apocrita</taxon>
        <taxon>Proctotrupomorpha</taxon>
        <taxon>Chalcidoidea</taxon>
        <taxon>Trichogrammatidae</taxon>
        <taxon>Trichogramma</taxon>
    </lineage>
</organism>
<sequence length="276" mass="32036">MLLTYGEVGQNARVAARLYAERNRDRRHPGPNVVIQLVNRGNEDGNLIPRLHRGQGHGIVGRPDNDENGRDEQRVIDYVLNDPETSIRRMVETLHISYHFIQRVLSRERLHAFHYRRVQGLQPEDYPTRLAFCQAMLRLIGEDPMLLQRILFTDESTFGRDGTFNMCNNHHYSRENPHIGPIDFPIRLESVFYSNFLLNTLPNLLLNVGVHEIDIVFQQDGAPAHNARKTQAILDRRCPQRWIGTRRADSKQLMAWPPRSPDLAPLDFFYWGAIKT</sequence>
<proteinExistence type="predicted"/>
<dbReference type="AlphaFoldDB" id="A0ABD2WAQ5"/>
<dbReference type="Proteomes" id="UP001627154">
    <property type="component" value="Unassembled WGS sequence"/>
</dbReference>
<comment type="caution">
    <text evidence="2">The sequence shown here is derived from an EMBL/GenBank/DDBJ whole genome shotgun (WGS) entry which is preliminary data.</text>
</comment>
<feature type="domain" description="DUF4817" evidence="1">
    <location>
        <begin position="1"/>
        <end position="46"/>
    </location>
</feature>
<keyword evidence="3" id="KW-1185">Reference proteome</keyword>
<dbReference type="PANTHER" id="PTHR47326">
    <property type="entry name" value="TRANSPOSABLE ELEMENT TC3 TRANSPOSASE-LIKE PROTEIN"/>
    <property type="match status" value="1"/>
</dbReference>
<dbReference type="Pfam" id="PF16087">
    <property type="entry name" value="DUF4817"/>
    <property type="match status" value="1"/>
</dbReference>
<evidence type="ECO:0000259" key="1">
    <source>
        <dbReference type="Pfam" id="PF16087"/>
    </source>
</evidence>
<name>A0ABD2WAQ5_9HYME</name>
<dbReference type="PANTHER" id="PTHR47326:SF1">
    <property type="entry name" value="HTH PSQ-TYPE DOMAIN-CONTAINING PROTEIN"/>
    <property type="match status" value="1"/>
</dbReference>
<evidence type="ECO:0000313" key="3">
    <source>
        <dbReference type="Proteomes" id="UP001627154"/>
    </source>
</evidence>
<dbReference type="InterPro" id="IPR032135">
    <property type="entry name" value="DUF4817"/>
</dbReference>
<dbReference type="Gene3D" id="3.30.420.10">
    <property type="entry name" value="Ribonuclease H-like superfamily/Ribonuclease H"/>
    <property type="match status" value="1"/>
</dbReference>
<evidence type="ECO:0000313" key="2">
    <source>
        <dbReference type="EMBL" id="KAL3389745.1"/>
    </source>
</evidence>
<dbReference type="InterPro" id="IPR036397">
    <property type="entry name" value="RNaseH_sf"/>
</dbReference>
<accession>A0ABD2WAQ5</accession>
<reference evidence="2 3" key="1">
    <citation type="journal article" date="2024" name="bioRxiv">
        <title>A reference genome for Trichogramma kaykai: A tiny desert-dwelling parasitoid wasp with competing sex-ratio distorters.</title>
        <authorList>
            <person name="Culotta J."/>
            <person name="Lindsey A.R."/>
        </authorList>
    </citation>
    <scope>NUCLEOTIDE SEQUENCE [LARGE SCALE GENOMIC DNA]</scope>
    <source>
        <strain evidence="2 3">KSX58</strain>
    </source>
</reference>
<protein>
    <recommendedName>
        <fullName evidence="1">DUF4817 domain-containing protein</fullName>
    </recommendedName>
</protein>